<reference evidence="9" key="1">
    <citation type="submission" date="2022-10" db="EMBL/GenBank/DDBJ databases">
        <title>Streptomyces beihaiensis sp. nov., a chitin degrading actinobacterium, isolated from shrimp pond soil.</title>
        <authorList>
            <person name="Xie J."/>
            <person name="Shen N."/>
        </authorList>
    </citation>
    <scope>NUCLEOTIDE SEQUENCE</scope>
    <source>
        <strain evidence="9">GXMU-J5</strain>
    </source>
</reference>
<feature type="transmembrane region" description="Helical" evidence="7">
    <location>
        <begin position="470"/>
        <end position="492"/>
    </location>
</feature>
<proteinExistence type="predicted"/>
<feature type="transmembrane region" description="Helical" evidence="7">
    <location>
        <begin position="399"/>
        <end position="420"/>
    </location>
</feature>
<keyword evidence="4 7" id="KW-0812">Transmembrane</keyword>
<comment type="caution">
    <text evidence="9">The sequence shown here is derived from an EMBL/GenBank/DDBJ whole genome shotgun (WGS) entry which is preliminary data.</text>
</comment>
<dbReference type="Gene3D" id="1.20.1250.20">
    <property type="entry name" value="MFS general substrate transporter like domains"/>
    <property type="match status" value="1"/>
</dbReference>
<dbReference type="Proteomes" id="UP001163064">
    <property type="component" value="Unassembled WGS sequence"/>
</dbReference>
<keyword evidence="5 7" id="KW-1133">Transmembrane helix</keyword>
<dbReference type="PANTHER" id="PTHR23501:SF197">
    <property type="entry name" value="COMD"/>
    <property type="match status" value="1"/>
</dbReference>
<feature type="transmembrane region" description="Helical" evidence="7">
    <location>
        <begin position="201"/>
        <end position="223"/>
    </location>
</feature>
<evidence type="ECO:0000259" key="8">
    <source>
        <dbReference type="PROSITE" id="PS50850"/>
    </source>
</evidence>
<evidence type="ECO:0000256" key="6">
    <source>
        <dbReference type="ARBA" id="ARBA00023136"/>
    </source>
</evidence>
<evidence type="ECO:0000256" key="5">
    <source>
        <dbReference type="ARBA" id="ARBA00022989"/>
    </source>
</evidence>
<evidence type="ECO:0000256" key="1">
    <source>
        <dbReference type="ARBA" id="ARBA00004651"/>
    </source>
</evidence>
<dbReference type="PANTHER" id="PTHR23501">
    <property type="entry name" value="MAJOR FACILITATOR SUPERFAMILY"/>
    <property type="match status" value="1"/>
</dbReference>
<feature type="domain" description="Major facilitator superfamily (MFS) profile" evidence="8">
    <location>
        <begin position="14"/>
        <end position="497"/>
    </location>
</feature>
<feature type="transmembrane region" description="Helical" evidence="7">
    <location>
        <begin position="141"/>
        <end position="160"/>
    </location>
</feature>
<evidence type="ECO:0000256" key="4">
    <source>
        <dbReference type="ARBA" id="ARBA00022692"/>
    </source>
</evidence>
<dbReference type="InterPro" id="IPR004638">
    <property type="entry name" value="EmrB-like"/>
</dbReference>
<organism evidence="9 10">
    <name type="scientific">Streptomyces beihaiensis</name>
    <dbReference type="NCBI Taxonomy" id="2984495"/>
    <lineage>
        <taxon>Bacteria</taxon>
        <taxon>Bacillati</taxon>
        <taxon>Actinomycetota</taxon>
        <taxon>Actinomycetes</taxon>
        <taxon>Kitasatosporales</taxon>
        <taxon>Streptomycetaceae</taxon>
        <taxon>Streptomyces</taxon>
    </lineage>
</organism>
<keyword evidence="6 7" id="KW-0472">Membrane</keyword>
<feature type="transmembrane region" description="Helical" evidence="7">
    <location>
        <begin position="305"/>
        <end position="327"/>
    </location>
</feature>
<protein>
    <submittedName>
        <fullName evidence="9">DHA2 family efflux MFS transporter permease subunit</fullName>
    </submittedName>
</protein>
<dbReference type="NCBIfam" id="TIGR00711">
    <property type="entry name" value="efflux_EmrB"/>
    <property type="match status" value="1"/>
</dbReference>
<accession>A0ABT3U1R3</accession>
<feature type="transmembrane region" description="Helical" evidence="7">
    <location>
        <begin position="166"/>
        <end position="189"/>
    </location>
</feature>
<dbReference type="RefSeq" id="WP_266602092.1">
    <property type="nucleotide sequence ID" value="NZ_JAPHNL010000263.1"/>
</dbReference>
<sequence>MASAGPVPKHRGFGVLAVLLGLTLAMLDQVIVGTALPTIVGELGGLNELSWVVTAYLVASAAAIPIWGKLSDLYGRRGTFITTIAVFLVGSVLSGLAQSMTQIIAFRALQGLGSAGLMVGTFTLIGHLATGPADRIRMQTMIGIVMPLAMGTGPMLGGLLTEHAGWRWSFFINVPLCLVALAASAVGIPPTPRRSKVRIDLLGSTQLTSGIVALTLLLSWAGTRYAWDSAPIIGLGVAAVVLLATLPLVERRAVEPILPPRLFHARDFTLAQVLGLLVGAGLLGVLVYFPQYLQQVLHVSPTTSGLLLLPFLIGAITMELVVARLVVRTGPLRLYPVVGAIVAVVGVLLLLLLGKGTGLVAATLLPLLAGLGIGVLMQSSLIISFACQTDQRNLGAASGMINLFRTVGGSLGVALLGSLYTTRLEHVLTSRLGAKTGHALGAASGQSSPAEIRALPARIREAFQAAVVSGLHSVVIGMTVIGVLALVTSFFFRRRLNVPGRPGESRDRNDALSAPRAG</sequence>
<feature type="transmembrane region" description="Helical" evidence="7">
    <location>
        <begin position="229"/>
        <end position="249"/>
    </location>
</feature>
<feature type="transmembrane region" description="Helical" evidence="7">
    <location>
        <begin position="109"/>
        <end position="129"/>
    </location>
</feature>
<dbReference type="PROSITE" id="PS50850">
    <property type="entry name" value="MFS"/>
    <property type="match status" value="1"/>
</dbReference>
<feature type="transmembrane region" description="Helical" evidence="7">
    <location>
        <begin position="359"/>
        <end position="387"/>
    </location>
</feature>
<dbReference type="Pfam" id="PF07690">
    <property type="entry name" value="MFS_1"/>
    <property type="match status" value="1"/>
</dbReference>
<dbReference type="InterPro" id="IPR020846">
    <property type="entry name" value="MFS_dom"/>
</dbReference>
<feature type="transmembrane region" description="Helical" evidence="7">
    <location>
        <begin position="334"/>
        <end position="353"/>
    </location>
</feature>
<name>A0ABT3U1R3_9ACTN</name>
<comment type="subcellular location">
    <subcellularLocation>
        <location evidence="1">Cell membrane</location>
        <topology evidence="1">Multi-pass membrane protein</topology>
    </subcellularLocation>
</comment>
<evidence type="ECO:0000313" key="10">
    <source>
        <dbReference type="Proteomes" id="UP001163064"/>
    </source>
</evidence>
<feature type="transmembrane region" description="Helical" evidence="7">
    <location>
        <begin position="49"/>
        <end position="67"/>
    </location>
</feature>
<evidence type="ECO:0000256" key="7">
    <source>
        <dbReference type="SAM" id="Phobius"/>
    </source>
</evidence>
<evidence type="ECO:0000256" key="3">
    <source>
        <dbReference type="ARBA" id="ARBA00022475"/>
    </source>
</evidence>
<keyword evidence="3" id="KW-1003">Cell membrane</keyword>
<keyword evidence="10" id="KW-1185">Reference proteome</keyword>
<dbReference type="InterPro" id="IPR036259">
    <property type="entry name" value="MFS_trans_sf"/>
</dbReference>
<evidence type="ECO:0000256" key="2">
    <source>
        <dbReference type="ARBA" id="ARBA00022448"/>
    </source>
</evidence>
<dbReference type="InterPro" id="IPR011701">
    <property type="entry name" value="MFS"/>
</dbReference>
<gene>
    <name evidence="9" type="ORF">OFY01_20665</name>
</gene>
<feature type="transmembrane region" description="Helical" evidence="7">
    <location>
        <begin position="79"/>
        <end position="97"/>
    </location>
</feature>
<dbReference type="Gene3D" id="1.20.1720.10">
    <property type="entry name" value="Multidrug resistance protein D"/>
    <property type="match status" value="1"/>
</dbReference>
<feature type="transmembrane region" description="Helical" evidence="7">
    <location>
        <begin position="270"/>
        <end position="293"/>
    </location>
</feature>
<dbReference type="SUPFAM" id="SSF103473">
    <property type="entry name" value="MFS general substrate transporter"/>
    <property type="match status" value="1"/>
</dbReference>
<dbReference type="EMBL" id="JAPHNL010000263">
    <property type="protein sequence ID" value="MCX3062128.1"/>
    <property type="molecule type" value="Genomic_DNA"/>
</dbReference>
<keyword evidence="2" id="KW-0813">Transport</keyword>
<evidence type="ECO:0000313" key="9">
    <source>
        <dbReference type="EMBL" id="MCX3062128.1"/>
    </source>
</evidence>